<gene>
    <name evidence="3" type="ORF">GDO54_008082</name>
</gene>
<feature type="region of interest" description="Disordered" evidence="1">
    <location>
        <begin position="75"/>
        <end position="157"/>
    </location>
</feature>
<dbReference type="Proteomes" id="UP001181693">
    <property type="component" value="Unassembled WGS sequence"/>
</dbReference>
<dbReference type="PANTHER" id="PTHR21514">
    <property type="entry name" value="AP-4 COMPLEX ACCESSORY SUBUNIT TEPSIN"/>
    <property type="match status" value="1"/>
</dbReference>
<dbReference type="Pfam" id="PF25827">
    <property type="entry name" value="TVHS-like"/>
    <property type="match status" value="1"/>
</dbReference>
<dbReference type="EMBL" id="DYDO01000003">
    <property type="protein sequence ID" value="DBA27609.1"/>
    <property type="molecule type" value="Genomic_DNA"/>
</dbReference>
<dbReference type="InterPro" id="IPR058028">
    <property type="entry name" value="Tepsin_VHS/ENTH-like"/>
</dbReference>
<accession>A0AAV3AM45</accession>
<evidence type="ECO:0000256" key="1">
    <source>
        <dbReference type="SAM" id="MobiDB-lite"/>
    </source>
</evidence>
<evidence type="ECO:0000313" key="3">
    <source>
        <dbReference type="EMBL" id="DBA27609.1"/>
    </source>
</evidence>
<dbReference type="AlphaFoldDB" id="A0AAV3AM45"/>
<dbReference type="GO" id="GO:0032588">
    <property type="term" value="C:trans-Golgi network membrane"/>
    <property type="evidence" value="ECO:0007669"/>
    <property type="project" value="TreeGrafter"/>
</dbReference>
<proteinExistence type="predicted"/>
<organism evidence="3 4">
    <name type="scientific">Pyxicephalus adspersus</name>
    <name type="common">African bullfrog</name>
    <dbReference type="NCBI Taxonomy" id="30357"/>
    <lineage>
        <taxon>Eukaryota</taxon>
        <taxon>Metazoa</taxon>
        <taxon>Chordata</taxon>
        <taxon>Craniata</taxon>
        <taxon>Vertebrata</taxon>
        <taxon>Euteleostomi</taxon>
        <taxon>Amphibia</taxon>
        <taxon>Batrachia</taxon>
        <taxon>Anura</taxon>
        <taxon>Neobatrachia</taxon>
        <taxon>Ranoidea</taxon>
        <taxon>Pyxicephalidae</taxon>
        <taxon>Pyxicephalinae</taxon>
        <taxon>Pyxicephalus</taxon>
    </lineage>
</organism>
<dbReference type="InterPro" id="IPR039273">
    <property type="entry name" value="TEPSIN"/>
</dbReference>
<feature type="region of interest" description="Disordered" evidence="1">
    <location>
        <begin position="306"/>
        <end position="359"/>
    </location>
</feature>
<comment type="caution">
    <text evidence="3">The sequence shown here is derived from an EMBL/GenBank/DDBJ whole genome shotgun (WGS) entry which is preliminary data.</text>
</comment>
<feature type="region of interest" description="Disordered" evidence="1">
    <location>
        <begin position="1"/>
        <end position="28"/>
    </location>
</feature>
<feature type="compositionally biased region" description="Basic and acidic residues" evidence="1">
    <location>
        <begin position="140"/>
        <end position="155"/>
    </location>
</feature>
<protein>
    <recommendedName>
        <fullName evidence="2">AP-4 complex accessory subunit Tepsin VHS/ENTH-like domain-containing protein</fullName>
    </recommendedName>
</protein>
<reference evidence="3" key="1">
    <citation type="thesis" date="2020" institute="ProQuest LLC" country="789 East Eisenhower Parkway, Ann Arbor, MI, USA">
        <title>Comparative Genomics and Chromosome Evolution.</title>
        <authorList>
            <person name="Mudd A.B."/>
        </authorList>
    </citation>
    <scope>NUCLEOTIDE SEQUENCE</scope>
    <source>
        <strain evidence="3">1538</strain>
        <tissue evidence="3">Blood</tissue>
    </source>
</reference>
<feature type="domain" description="AP-4 complex accessory subunit Tepsin VHS/ENTH-like" evidence="2">
    <location>
        <begin position="161"/>
        <end position="264"/>
    </location>
</feature>
<sequence length="408" mass="43111">MGSQVCHPHTLQGFGYSPEKPGSGTTGEALLSGIQRAAVAVTQAVMVGTSLQSPCPSDQADNTYKPVVVPIGVGLPPAEKSVPKGARSIKGCHRSGVPGGGWDDSDSGHSSQDSVQDKSSHSLSSDAASKTGSDCQSRSSNRESADTTDRVEPSHPGDCLQEAQLVLTVTRGDRVFLTQDEVQHFIRGCSLLNCEVVFEMLNRSLEDDNACVKLRSMCAIASLMTSDLLSHDHMLTVVRNNLQKLSGGPAGPVMDKARKILLQFEALTGHSPKSGSSRPSLLPAPSQASPLDLLNDILPQSEDKKLLAPSSVPPSPFPKLDATSPTHGNYSSSLPEGGRIMDSELSAPPDLHSGPQPSGCLSLFDGMDLVMPVRSGTKTNSLERPVTYTESLSQQRTAQLSAFSFLNT</sequence>
<feature type="compositionally biased region" description="Polar residues" evidence="1">
    <location>
        <begin position="323"/>
        <end position="334"/>
    </location>
</feature>
<name>A0AAV3AM45_PYXAD</name>
<keyword evidence="4" id="KW-1185">Reference proteome</keyword>
<evidence type="ECO:0000313" key="4">
    <source>
        <dbReference type="Proteomes" id="UP001181693"/>
    </source>
</evidence>
<feature type="compositionally biased region" description="Polar residues" evidence="1">
    <location>
        <begin position="130"/>
        <end position="139"/>
    </location>
</feature>
<dbReference type="PANTHER" id="PTHR21514:SF0">
    <property type="entry name" value="AP-4 COMPLEX ACCESSORY SUBUNIT TEPSIN"/>
    <property type="match status" value="1"/>
</dbReference>
<evidence type="ECO:0000259" key="2">
    <source>
        <dbReference type="Pfam" id="PF25827"/>
    </source>
</evidence>